<organism evidence="6">
    <name type="scientific">Odontella aurita</name>
    <dbReference type="NCBI Taxonomy" id="265563"/>
    <lineage>
        <taxon>Eukaryota</taxon>
        <taxon>Sar</taxon>
        <taxon>Stramenopiles</taxon>
        <taxon>Ochrophyta</taxon>
        <taxon>Bacillariophyta</taxon>
        <taxon>Mediophyceae</taxon>
        <taxon>Biddulphiophycidae</taxon>
        <taxon>Eupodiscales</taxon>
        <taxon>Odontellaceae</taxon>
        <taxon>Odontella</taxon>
    </lineage>
</organism>
<dbReference type="Gene3D" id="3.50.50.60">
    <property type="entry name" value="FAD/NAD(P)-binding domain"/>
    <property type="match status" value="1"/>
</dbReference>
<comment type="similarity">
    <text evidence="1">Belongs to the GcvT family.</text>
</comment>
<feature type="domain" description="FAD dependent oxidoreductase central" evidence="5">
    <location>
        <begin position="437"/>
        <end position="488"/>
    </location>
</feature>
<dbReference type="Pfam" id="PF08669">
    <property type="entry name" value="GCV_T_C"/>
    <property type="match status" value="1"/>
</dbReference>
<evidence type="ECO:0000259" key="4">
    <source>
        <dbReference type="Pfam" id="PF08669"/>
    </source>
</evidence>
<dbReference type="InterPro" id="IPR032503">
    <property type="entry name" value="FAO_M"/>
</dbReference>
<feature type="domain" description="GCVT N-terminal" evidence="3">
    <location>
        <begin position="490"/>
        <end position="767"/>
    </location>
</feature>
<reference evidence="6" key="1">
    <citation type="submission" date="2021-01" db="EMBL/GenBank/DDBJ databases">
        <authorList>
            <person name="Corre E."/>
            <person name="Pelletier E."/>
            <person name="Niang G."/>
            <person name="Scheremetjew M."/>
            <person name="Finn R."/>
            <person name="Kale V."/>
            <person name="Holt S."/>
            <person name="Cochrane G."/>
            <person name="Meng A."/>
            <person name="Brown T."/>
            <person name="Cohen L."/>
        </authorList>
    </citation>
    <scope>NUCLEOTIDE SEQUENCE</scope>
    <source>
        <strain evidence="6">Isolate 1302-5</strain>
    </source>
</reference>
<evidence type="ECO:0000256" key="1">
    <source>
        <dbReference type="ARBA" id="ARBA00008609"/>
    </source>
</evidence>
<evidence type="ECO:0000259" key="5">
    <source>
        <dbReference type="Pfam" id="PF16350"/>
    </source>
</evidence>
<dbReference type="PANTHER" id="PTHR43757">
    <property type="entry name" value="AMINOMETHYLTRANSFERASE"/>
    <property type="match status" value="1"/>
</dbReference>
<dbReference type="Gene3D" id="3.30.1360.120">
    <property type="entry name" value="Probable tRNA modification gtpase trme, domain 1"/>
    <property type="match status" value="1"/>
</dbReference>
<dbReference type="InterPro" id="IPR027266">
    <property type="entry name" value="TrmE/GcvT-like"/>
</dbReference>
<dbReference type="SUPFAM" id="SSF101790">
    <property type="entry name" value="Aminomethyltransferase beta-barrel domain"/>
    <property type="match status" value="1"/>
</dbReference>
<evidence type="ECO:0000259" key="2">
    <source>
        <dbReference type="Pfam" id="PF01266"/>
    </source>
</evidence>
<dbReference type="InterPro" id="IPR028896">
    <property type="entry name" value="GcvT/YgfZ/DmdA"/>
</dbReference>
<dbReference type="InterPro" id="IPR013977">
    <property type="entry name" value="GcvT_C"/>
</dbReference>
<dbReference type="Pfam" id="PF01266">
    <property type="entry name" value="DAO"/>
    <property type="match status" value="1"/>
</dbReference>
<feature type="domain" description="FAD dependent oxidoreductase" evidence="2">
    <location>
        <begin position="58"/>
        <end position="428"/>
    </location>
</feature>
<accession>A0A7S4MXY7</accession>
<dbReference type="Gene3D" id="3.30.9.10">
    <property type="entry name" value="D-Amino Acid Oxidase, subunit A, domain 2"/>
    <property type="match status" value="1"/>
</dbReference>
<dbReference type="InterPro" id="IPR006222">
    <property type="entry name" value="GCVT_N"/>
</dbReference>
<evidence type="ECO:0000313" key="6">
    <source>
        <dbReference type="EMBL" id="CAE2250549.1"/>
    </source>
</evidence>
<dbReference type="GO" id="GO:0005739">
    <property type="term" value="C:mitochondrion"/>
    <property type="evidence" value="ECO:0007669"/>
    <property type="project" value="TreeGrafter"/>
</dbReference>
<gene>
    <name evidence="6" type="ORF">OAUR00152_LOCUS21100</name>
</gene>
<dbReference type="InterPro" id="IPR029043">
    <property type="entry name" value="GcvT/YgfZ_C"/>
</dbReference>
<feature type="domain" description="Aminomethyltransferase C-terminal" evidence="4">
    <location>
        <begin position="792"/>
        <end position="877"/>
    </location>
</feature>
<evidence type="ECO:0008006" key="7">
    <source>
        <dbReference type="Google" id="ProtNLM"/>
    </source>
</evidence>
<dbReference type="InterPro" id="IPR006076">
    <property type="entry name" value="FAD-dep_OxRdtase"/>
</dbReference>
<dbReference type="Gene3D" id="3.30.70.1400">
    <property type="entry name" value="Aminomethyltransferase beta-barrel domains"/>
    <property type="match status" value="1"/>
</dbReference>
<dbReference type="SUPFAM" id="SSF103025">
    <property type="entry name" value="Folate-binding domain"/>
    <property type="match status" value="1"/>
</dbReference>
<evidence type="ECO:0000259" key="3">
    <source>
        <dbReference type="Pfam" id="PF01571"/>
    </source>
</evidence>
<dbReference type="AlphaFoldDB" id="A0A7S4MXY7"/>
<dbReference type="SUPFAM" id="SSF51905">
    <property type="entry name" value="FAD/NAD(P)-binding domain"/>
    <property type="match status" value="1"/>
</dbReference>
<sequence>MMRQPVFPRLIRSSCQKKSPFTNKHNRASSICRCFSSTAENNGSQESGKKNLPESASVVVVGGGIIGSSVAYHLAKIGMEDVILLERDKLTSGTTWHAAGLINTFGSLSSTSTYMRKYTKELYSTILPEETGYDAGYMPIGFIELACDRDRLHYYRRVAAFNRLCGVDVREISADQVKEKFPLCETKDVLAGFYVPDDGRANPTDATMALVKGAKLHGAKIFEGVSVSGVTTSYVSEFNEKLSTVLPRVTGVTLSNGHQIEAKVVVNCAGMWARQFGEKCGVNIPNQAAEHYYLITDKMDEVDPSWPVVEDSSRCVYIRPEGGGLMFGLFEWCGEPWNVNKIPGDFSFGEIEPDWDRMGPYLEDAMMRVPASINVGAKKFFCGPESFTPDNCPVVGEAPELQNYYVAAGLNSIGILTGGGIGQILAEWIQNGSAPSGVDVTGININRFHKYQSNPAYRAERVGEALGNTYRVHYPDHTPKTCRGAKKSVLHDRLMQKNAYFRDVSGWESPSWFAPAGTQPAVEQESFGRENWFPYWEEEHRACREGVALFDMSFMSKFAVQGDDAGSFLNFLSTANVDDEVGRITYTQWLNVDGYMEADLTVTKLSHNKFMVVATDTMHNHVLTHMKRRLASDAHVFISDVTGAYAQINLQGPRSRDLLQALTSADMQDFPFRNAAEIDIGYARVICMRITYVGELGYELFIPAEQAQHVYDLIVERGEEEFGLRHAGLRALGSLRMEKAYRDYGHDMDNTDTVLECGLGFTCDYDKPGGFMGIGAVLAEKTGAKIMGGLTRRMVQVLVQDPEPFMHHGDILCRGGTPACEIRAASFGHTLGGAVGLAMIERQEDPVTKSWINDGDWTVNIAGNAFPCTVSLAPIYDPNSERIRA</sequence>
<proteinExistence type="inferred from homology"/>
<dbReference type="Pfam" id="PF16350">
    <property type="entry name" value="FAO_M"/>
    <property type="match status" value="1"/>
</dbReference>
<dbReference type="PANTHER" id="PTHR43757:SF15">
    <property type="entry name" value="PYRUVATE DEHYDROGENASE PHOSPHATASE REGULATORY SUBUNIT, MITOCHONDRIAL-LIKE"/>
    <property type="match status" value="1"/>
</dbReference>
<protein>
    <recommendedName>
        <fullName evidence="7">FAD dependent oxidoreductase domain-containing protein</fullName>
    </recommendedName>
</protein>
<dbReference type="Gene3D" id="2.40.30.110">
    <property type="entry name" value="Aminomethyltransferase beta-barrel domains"/>
    <property type="match status" value="1"/>
</dbReference>
<dbReference type="InterPro" id="IPR036188">
    <property type="entry name" value="FAD/NAD-bd_sf"/>
</dbReference>
<dbReference type="EMBL" id="HBKQ01031060">
    <property type="protein sequence ID" value="CAE2250549.1"/>
    <property type="molecule type" value="Transcribed_RNA"/>
</dbReference>
<name>A0A7S4MXY7_9STRA</name>
<dbReference type="Pfam" id="PF01571">
    <property type="entry name" value="GCV_T"/>
    <property type="match status" value="1"/>
</dbReference>
<dbReference type="SUPFAM" id="SSF54373">
    <property type="entry name" value="FAD-linked reductases, C-terminal domain"/>
    <property type="match status" value="1"/>
</dbReference>